<protein>
    <submittedName>
        <fullName evidence="3">SgcJ/EcaC family oxidoreductase</fullName>
    </submittedName>
</protein>
<organism evidence="3 4">
    <name type="scientific">Nonomuraea indica</name>
    <dbReference type="NCBI Taxonomy" id="1581193"/>
    <lineage>
        <taxon>Bacteria</taxon>
        <taxon>Bacillati</taxon>
        <taxon>Actinomycetota</taxon>
        <taxon>Actinomycetes</taxon>
        <taxon>Streptosporangiales</taxon>
        <taxon>Streptosporangiaceae</taxon>
        <taxon>Nonomuraea</taxon>
    </lineage>
</organism>
<dbReference type="SUPFAM" id="SSF54427">
    <property type="entry name" value="NTF2-like"/>
    <property type="match status" value="1"/>
</dbReference>
<dbReference type="Gene3D" id="3.10.450.50">
    <property type="match status" value="1"/>
</dbReference>
<dbReference type="NCBIfam" id="TIGR02246">
    <property type="entry name" value="SgcJ/EcaC family oxidoreductase"/>
    <property type="match status" value="1"/>
</dbReference>
<dbReference type="InterPro" id="IPR032710">
    <property type="entry name" value="NTF2-like_dom_sf"/>
</dbReference>
<proteinExistence type="predicted"/>
<evidence type="ECO:0000313" key="4">
    <source>
        <dbReference type="Proteomes" id="UP001612928"/>
    </source>
</evidence>
<feature type="domain" description="DUF4440" evidence="2">
    <location>
        <begin position="12"/>
        <end position="122"/>
    </location>
</feature>
<sequence length="205" mass="22667">MPLPPVEMAHHVAAALPEAHAREDVDRYVELFDLVSAWITSRGTLIVGRKELAECLTRVMPGGLAGGSVAYRVAHARPAGDGAVVVVIEQEYRRADGTLKEVSGQHRHTYVVTTEPADGWSILAARTQRWRLTHEQGTLVRCHRCERRRRQRDRGTPVLNRSVTSSTSTPTPAAARTLACTMSKVTPAIPVPPRPRRSLWRSMAL</sequence>
<dbReference type="RefSeq" id="WP_397020341.1">
    <property type="nucleotide sequence ID" value="NZ_JBITMB010000003.1"/>
</dbReference>
<dbReference type="InterPro" id="IPR011944">
    <property type="entry name" value="Steroid_delta5-4_isomerase"/>
</dbReference>
<keyword evidence="4" id="KW-1185">Reference proteome</keyword>
<feature type="compositionally biased region" description="Low complexity" evidence="1">
    <location>
        <begin position="162"/>
        <end position="174"/>
    </location>
</feature>
<dbReference type="Pfam" id="PF14534">
    <property type="entry name" value="DUF4440"/>
    <property type="match status" value="1"/>
</dbReference>
<gene>
    <name evidence="3" type="ORF">ACIBP5_11555</name>
</gene>
<comment type="caution">
    <text evidence="3">The sequence shown here is derived from an EMBL/GenBank/DDBJ whole genome shotgun (WGS) entry which is preliminary data.</text>
</comment>
<name>A0ABW8A1C4_9ACTN</name>
<evidence type="ECO:0000259" key="2">
    <source>
        <dbReference type="Pfam" id="PF14534"/>
    </source>
</evidence>
<dbReference type="InterPro" id="IPR027843">
    <property type="entry name" value="DUF4440"/>
</dbReference>
<evidence type="ECO:0000256" key="1">
    <source>
        <dbReference type="SAM" id="MobiDB-lite"/>
    </source>
</evidence>
<accession>A0ABW8A1C4</accession>
<evidence type="ECO:0000313" key="3">
    <source>
        <dbReference type="EMBL" id="MFI7440582.1"/>
    </source>
</evidence>
<feature type="region of interest" description="Disordered" evidence="1">
    <location>
        <begin position="186"/>
        <end position="205"/>
    </location>
</feature>
<reference evidence="3 4" key="1">
    <citation type="submission" date="2024-10" db="EMBL/GenBank/DDBJ databases">
        <title>The Natural Products Discovery Center: Release of the First 8490 Sequenced Strains for Exploring Actinobacteria Biosynthetic Diversity.</title>
        <authorList>
            <person name="Kalkreuter E."/>
            <person name="Kautsar S.A."/>
            <person name="Yang D."/>
            <person name="Bader C.D."/>
            <person name="Teijaro C.N."/>
            <person name="Fluegel L."/>
            <person name="Davis C.M."/>
            <person name="Simpson J.R."/>
            <person name="Lauterbach L."/>
            <person name="Steele A.D."/>
            <person name="Gui C."/>
            <person name="Meng S."/>
            <person name="Li G."/>
            <person name="Viehrig K."/>
            <person name="Ye F."/>
            <person name="Su P."/>
            <person name="Kiefer A.F."/>
            <person name="Nichols A."/>
            <person name="Cepeda A.J."/>
            <person name="Yan W."/>
            <person name="Fan B."/>
            <person name="Jiang Y."/>
            <person name="Adhikari A."/>
            <person name="Zheng C.-J."/>
            <person name="Schuster L."/>
            <person name="Cowan T.M."/>
            <person name="Smanski M.J."/>
            <person name="Chevrette M.G."/>
            <person name="De Carvalho L.P.S."/>
            <person name="Shen B."/>
        </authorList>
    </citation>
    <scope>NUCLEOTIDE SEQUENCE [LARGE SCALE GENOMIC DNA]</scope>
    <source>
        <strain evidence="3 4">NPDC049503</strain>
    </source>
</reference>
<dbReference type="Proteomes" id="UP001612928">
    <property type="component" value="Unassembled WGS sequence"/>
</dbReference>
<dbReference type="EMBL" id="JBITMB010000003">
    <property type="protein sequence ID" value="MFI7440582.1"/>
    <property type="molecule type" value="Genomic_DNA"/>
</dbReference>
<feature type="region of interest" description="Disordered" evidence="1">
    <location>
        <begin position="148"/>
        <end position="174"/>
    </location>
</feature>